<dbReference type="GO" id="GO:0008270">
    <property type="term" value="F:zinc ion binding"/>
    <property type="evidence" value="ECO:0007669"/>
    <property type="project" value="InterPro"/>
</dbReference>
<dbReference type="InterPro" id="IPR041920">
    <property type="entry name" value="ROS/MUCR_sf"/>
</dbReference>
<keyword evidence="3" id="KW-1185">Reference proteome</keyword>
<protein>
    <submittedName>
        <fullName evidence="2">MucR family transcriptional regulator</fullName>
    </submittedName>
</protein>
<comment type="similarity">
    <text evidence="1">Belongs to the ros/MucR family.</text>
</comment>
<dbReference type="InterPro" id="IPR008807">
    <property type="entry name" value="ROS_MUCR"/>
</dbReference>
<evidence type="ECO:0000256" key="1">
    <source>
        <dbReference type="ARBA" id="ARBA00007031"/>
    </source>
</evidence>
<reference evidence="2 3" key="1">
    <citation type="submission" date="2018-05" db="EMBL/GenBank/DDBJ databases">
        <title>Complete Genome Sequence of Methylobacterium sp. 17Sr1-28.</title>
        <authorList>
            <person name="Srinivasan S."/>
        </authorList>
    </citation>
    <scope>NUCLEOTIDE SEQUENCE [LARGE SCALE GENOMIC DNA]</scope>
    <source>
        <strain evidence="2 3">17Sr1-28</strain>
    </source>
</reference>
<dbReference type="GO" id="GO:0003677">
    <property type="term" value="F:DNA binding"/>
    <property type="evidence" value="ECO:0007669"/>
    <property type="project" value="InterPro"/>
</dbReference>
<dbReference type="EMBL" id="CP029553">
    <property type="protein sequence ID" value="AWN45489.1"/>
    <property type="molecule type" value="Genomic_DNA"/>
</dbReference>
<sequence>MKNSDIIRMTSAIAAAYVSRNRVYLTEVPDLIARVHAGLLALTTPPGHGRAQARPSESQIAASVKRNRIISFIDGKPYKSLKWQLVAHGLTPDQYRARFGLPGNYPMVAPTYDKSLRRDDETVAPSKKRS</sequence>
<proteinExistence type="inferred from homology"/>
<dbReference type="GO" id="GO:0006355">
    <property type="term" value="P:regulation of DNA-templated transcription"/>
    <property type="evidence" value="ECO:0007669"/>
    <property type="project" value="InterPro"/>
</dbReference>
<dbReference type="Pfam" id="PF05443">
    <property type="entry name" value="ROS_MUCR"/>
    <property type="match status" value="1"/>
</dbReference>
<dbReference type="OrthoDB" id="8001792at2"/>
<dbReference type="AlphaFoldDB" id="A0A2U8WHF7"/>
<dbReference type="Proteomes" id="UP000245444">
    <property type="component" value="Chromosome"/>
</dbReference>
<organism evidence="2 3">
    <name type="scientific">Methylobacterium terrae</name>
    <dbReference type="NCBI Taxonomy" id="2202827"/>
    <lineage>
        <taxon>Bacteria</taxon>
        <taxon>Pseudomonadati</taxon>
        <taxon>Pseudomonadota</taxon>
        <taxon>Alphaproteobacteria</taxon>
        <taxon>Hyphomicrobiales</taxon>
        <taxon>Methylobacteriaceae</taxon>
        <taxon>Methylobacterium</taxon>
    </lineage>
</organism>
<dbReference type="KEGG" id="mtea:DK419_03455"/>
<name>A0A2U8WHF7_9HYPH</name>
<evidence type="ECO:0000313" key="2">
    <source>
        <dbReference type="EMBL" id="AWN45489.1"/>
    </source>
</evidence>
<gene>
    <name evidence="2" type="ORF">DK419_03455</name>
</gene>
<dbReference type="Gene3D" id="1.10.10.1550">
    <property type="entry name" value="ROS/MUCR transcriptional regulator protein"/>
    <property type="match status" value="1"/>
</dbReference>
<accession>A0A2U8WHF7</accession>
<evidence type="ECO:0000313" key="3">
    <source>
        <dbReference type="Proteomes" id="UP000245444"/>
    </source>
</evidence>